<keyword evidence="4" id="KW-0472">Membrane</keyword>
<dbReference type="Pfam" id="PF07690">
    <property type="entry name" value="MFS_1"/>
    <property type="match status" value="1"/>
</dbReference>
<evidence type="ECO:0000256" key="3">
    <source>
        <dbReference type="SAM" id="MobiDB-lite"/>
    </source>
</evidence>
<proteinExistence type="inferred from homology"/>
<evidence type="ECO:0000256" key="1">
    <source>
        <dbReference type="ARBA" id="ARBA00004141"/>
    </source>
</evidence>
<dbReference type="PANTHER" id="PTHR11360">
    <property type="entry name" value="MONOCARBOXYLATE TRANSPORTER"/>
    <property type="match status" value="1"/>
</dbReference>
<feature type="transmembrane region" description="Helical" evidence="4">
    <location>
        <begin position="351"/>
        <end position="373"/>
    </location>
</feature>
<protein>
    <submittedName>
        <fullName evidence="5">Monocarboxylate transporter</fullName>
    </submittedName>
</protein>
<feature type="compositionally biased region" description="Polar residues" evidence="3">
    <location>
        <begin position="1"/>
        <end position="14"/>
    </location>
</feature>
<name>A0A0F7SIG5_PHARH</name>
<feature type="transmembrane region" description="Helical" evidence="4">
    <location>
        <begin position="181"/>
        <end position="205"/>
    </location>
</feature>
<feature type="transmembrane region" description="Helical" evidence="4">
    <location>
        <begin position="84"/>
        <end position="103"/>
    </location>
</feature>
<dbReference type="AlphaFoldDB" id="A0A0F7SIG5"/>
<feature type="transmembrane region" description="Helical" evidence="4">
    <location>
        <begin position="379"/>
        <end position="400"/>
    </location>
</feature>
<dbReference type="InterPro" id="IPR036259">
    <property type="entry name" value="MFS_trans_sf"/>
</dbReference>
<keyword evidence="4" id="KW-0812">Transmembrane</keyword>
<organism evidence="5">
    <name type="scientific">Phaffia rhodozyma</name>
    <name type="common">Yeast</name>
    <name type="synonym">Xanthophyllomyces dendrorhous</name>
    <dbReference type="NCBI Taxonomy" id="264483"/>
    <lineage>
        <taxon>Eukaryota</taxon>
        <taxon>Fungi</taxon>
        <taxon>Dikarya</taxon>
        <taxon>Basidiomycota</taxon>
        <taxon>Agaricomycotina</taxon>
        <taxon>Tremellomycetes</taxon>
        <taxon>Cystofilobasidiales</taxon>
        <taxon>Mrakiaceae</taxon>
        <taxon>Phaffia</taxon>
    </lineage>
</organism>
<feature type="transmembrane region" description="Helical" evidence="4">
    <location>
        <begin position="217"/>
        <end position="237"/>
    </location>
</feature>
<feature type="transmembrane region" description="Helical" evidence="4">
    <location>
        <begin position="290"/>
        <end position="312"/>
    </location>
</feature>
<dbReference type="EMBL" id="LN483345">
    <property type="protein sequence ID" value="CDZ98726.1"/>
    <property type="molecule type" value="Genomic_DNA"/>
</dbReference>
<accession>A0A0F7SIG5</accession>
<evidence type="ECO:0000256" key="4">
    <source>
        <dbReference type="SAM" id="Phobius"/>
    </source>
</evidence>
<feature type="transmembrane region" description="Helical" evidence="4">
    <location>
        <begin position="158"/>
        <end position="175"/>
    </location>
</feature>
<dbReference type="PANTHER" id="PTHR11360:SF287">
    <property type="entry name" value="MFS MONOCARBOXYLATE TRANSPORTER"/>
    <property type="match status" value="1"/>
</dbReference>
<dbReference type="SUPFAM" id="SSF103473">
    <property type="entry name" value="MFS general substrate transporter"/>
    <property type="match status" value="1"/>
</dbReference>
<comment type="subcellular location">
    <subcellularLocation>
        <location evidence="1">Membrane</location>
        <topology evidence="1">Multi-pass membrane protein</topology>
    </subcellularLocation>
</comment>
<keyword evidence="4" id="KW-1133">Transmembrane helix</keyword>
<dbReference type="InterPro" id="IPR011701">
    <property type="entry name" value="MFS"/>
</dbReference>
<feature type="transmembrane region" description="Helical" evidence="4">
    <location>
        <begin position="324"/>
        <end position="344"/>
    </location>
</feature>
<dbReference type="GO" id="GO:0016020">
    <property type="term" value="C:membrane"/>
    <property type="evidence" value="ECO:0007669"/>
    <property type="project" value="UniProtKB-SubCell"/>
</dbReference>
<reference evidence="5" key="1">
    <citation type="submission" date="2014-08" db="EMBL/GenBank/DDBJ databases">
        <authorList>
            <person name="Sharma Rahul"/>
            <person name="Thines Marco"/>
        </authorList>
    </citation>
    <scope>NUCLEOTIDE SEQUENCE</scope>
</reference>
<sequence>MASSFVNNSRSSEQPEFELDQIPAVYTDTSNLHGESRRPSLDSQRYNNSSSRRSESPYGLSSQHSANQEVSISELPPVDGGFDAYAYLAAAFVVELLVWSPPFSYGVFLEYYRSTLFPDDKSALLPLIGSISSGLIYLLSLVLIPVFTRWPNQKQNSMYVGTVLCVIGLLSASFAKTPSQLVITQGVIFSCGGAALYFSASTFVWEWFVVHRGMANGLIFSGTGLGGLFMPLVLNWILKKWGHETTLRVLAIIFAVFIPPVLPFIKSRYPKSQVVGTRRVNWSFVRNPAFWMFTAANTLQGLGIFIPSIYIPTFASDLGLTTNSGTLCLSLMNAAACFGTILLGWLSDKHLVLGILLSGIGSSLSAFFVWGFSLSLAPLLTFSIIFGFLGPSWSAMWPRFISAVSVDPTETLILYAIFVSTRGLGNILSAPISTGLLTAGQKGFASAKGAYGLSDYAPLILFTGATMMVSSFGACYAFFPKPDKSETIEISVRTGELDEDRRGV</sequence>
<feature type="transmembrane region" description="Helical" evidence="4">
    <location>
        <begin position="456"/>
        <end position="479"/>
    </location>
</feature>
<evidence type="ECO:0000313" key="5">
    <source>
        <dbReference type="EMBL" id="CDZ98726.1"/>
    </source>
</evidence>
<feature type="compositionally biased region" description="Low complexity" evidence="3">
    <location>
        <begin position="43"/>
        <end position="62"/>
    </location>
</feature>
<feature type="transmembrane region" description="Helical" evidence="4">
    <location>
        <begin position="249"/>
        <end position="269"/>
    </location>
</feature>
<feature type="region of interest" description="Disordered" evidence="3">
    <location>
        <begin position="1"/>
        <end position="62"/>
    </location>
</feature>
<comment type="similarity">
    <text evidence="2">Belongs to the major facilitator superfamily. Monocarboxylate porter (TC 2.A.1.13) family.</text>
</comment>
<evidence type="ECO:0000256" key="2">
    <source>
        <dbReference type="ARBA" id="ARBA00006727"/>
    </source>
</evidence>
<feature type="transmembrane region" description="Helical" evidence="4">
    <location>
        <begin position="412"/>
        <end position="436"/>
    </location>
</feature>
<feature type="transmembrane region" description="Helical" evidence="4">
    <location>
        <begin position="123"/>
        <end position="146"/>
    </location>
</feature>
<dbReference type="InterPro" id="IPR050327">
    <property type="entry name" value="Proton-linked_MCT"/>
</dbReference>
<dbReference type="Gene3D" id="1.20.1250.20">
    <property type="entry name" value="MFS general substrate transporter like domains"/>
    <property type="match status" value="2"/>
</dbReference>
<dbReference type="GO" id="GO:0022857">
    <property type="term" value="F:transmembrane transporter activity"/>
    <property type="evidence" value="ECO:0007669"/>
    <property type="project" value="InterPro"/>
</dbReference>